<organism evidence="2 4">
    <name type="scientific">Didymodactylos carnosus</name>
    <dbReference type="NCBI Taxonomy" id="1234261"/>
    <lineage>
        <taxon>Eukaryota</taxon>
        <taxon>Metazoa</taxon>
        <taxon>Spiralia</taxon>
        <taxon>Gnathifera</taxon>
        <taxon>Rotifera</taxon>
        <taxon>Eurotatoria</taxon>
        <taxon>Bdelloidea</taxon>
        <taxon>Philodinida</taxon>
        <taxon>Philodinidae</taxon>
        <taxon>Didymodactylos</taxon>
    </lineage>
</organism>
<dbReference type="EMBL" id="CAJOBC010001540">
    <property type="protein sequence ID" value="CAF3684335.1"/>
    <property type="molecule type" value="Genomic_DNA"/>
</dbReference>
<dbReference type="EMBL" id="CAJNOQ010001540">
    <property type="protein sequence ID" value="CAF0902001.1"/>
    <property type="molecule type" value="Genomic_DNA"/>
</dbReference>
<sequence length="127" mass="14526">MFSYIWIVISAITIVIIVTLVGLRLTNSYKAKANRQNAIDKDAFIDLEQLIDQPSIFIISNDIIDDVNLKQKQYQQRSKEALSVTETGNISNTMIQHTRDYLSTHVQYSQPQTTVSDLLTDKITIDY</sequence>
<keyword evidence="1" id="KW-0472">Membrane</keyword>
<reference evidence="2" key="1">
    <citation type="submission" date="2021-02" db="EMBL/GenBank/DDBJ databases">
        <authorList>
            <person name="Nowell W R."/>
        </authorList>
    </citation>
    <scope>NUCLEOTIDE SEQUENCE</scope>
</reference>
<evidence type="ECO:0000313" key="2">
    <source>
        <dbReference type="EMBL" id="CAF0902001.1"/>
    </source>
</evidence>
<comment type="caution">
    <text evidence="2">The sequence shown here is derived from an EMBL/GenBank/DDBJ whole genome shotgun (WGS) entry which is preliminary data.</text>
</comment>
<keyword evidence="4" id="KW-1185">Reference proteome</keyword>
<accession>A0A813ZQF5</accession>
<protein>
    <submittedName>
        <fullName evidence="2">Uncharacterized protein</fullName>
    </submittedName>
</protein>
<evidence type="ECO:0000313" key="4">
    <source>
        <dbReference type="Proteomes" id="UP000663829"/>
    </source>
</evidence>
<keyword evidence="1" id="KW-1133">Transmembrane helix</keyword>
<keyword evidence="1" id="KW-0812">Transmembrane</keyword>
<dbReference type="AlphaFoldDB" id="A0A813ZQF5"/>
<name>A0A813ZQF5_9BILA</name>
<dbReference type="Proteomes" id="UP000663829">
    <property type="component" value="Unassembled WGS sequence"/>
</dbReference>
<dbReference type="Proteomes" id="UP000681722">
    <property type="component" value="Unassembled WGS sequence"/>
</dbReference>
<evidence type="ECO:0000313" key="3">
    <source>
        <dbReference type="EMBL" id="CAF3684335.1"/>
    </source>
</evidence>
<feature type="transmembrane region" description="Helical" evidence="1">
    <location>
        <begin position="6"/>
        <end position="25"/>
    </location>
</feature>
<evidence type="ECO:0000256" key="1">
    <source>
        <dbReference type="SAM" id="Phobius"/>
    </source>
</evidence>
<proteinExistence type="predicted"/>
<gene>
    <name evidence="2" type="ORF">GPM918_LOCUS8687</name>
    <name evidence="3" type="ORF">SRO942_LOCUS8689</name>
</gene>